<feature type="domain" description="ATP-grasp" evidence="2">
    <location>
        <begin position="230"/>
        <end position="458"/>
    </location>
</feature>
<proteinExistence type="predicted"/>
<keyword evidence="1" id="KW-0067">ATP-binding</keyword>
<protein>
    <recommendedName>
        <fullName evidence="2">ATP-grasp domain-containing protein</fullName>
    </recommendedName>
</protein>
<evidence type="ECO:0000313" key="4">
    <source>
        <dbReference type="Proteomes" id="UP001175000"/>
    </source>
</evidence>
<keyword evidence="4" id="KW-1185">Reference proteome</keyword>
<evidence type="ECO:0000259" key="2">
    <source>
        <dbReference type="PROSITE" id="PS50975"/>
    </source>
</evidence>
<evidence type="ECO:0000256" key="1">
    <source>
        <dbReference type="PROSITE-ProRule" id="PRU00409"/>
    </source>
</evidence>
<sequence length="521" mass="57414">MGSIVPDIKLPTIHLDTTLAELYRLASPRNANRRLGLVFCGVNSALDLSPNFPRNTKYLYQDSPFNTIPRQHLTPSNITLQKSLATKYLSLIPQRDAFIAGRAPVILFNVDTSPETIEHDRREAEATISVLDPSQRPELVFCPGPGSIPIKEYGIDKIAYKIVLDGLKKYPLTHDLETHWYLNSKAALALSGLPTPRAEIVEAVGFGGEKGECCEICVMPGGKEGEGGGELVVIPGGCTGNRGVWIREQMERVVGAIRKREVPFVVKNQQTFGGAGTWVVTTEEEKAELLRGMESEEGALRKLLSQVTAANHHLKPGSIIISDLVKDPIGDYGLTFVVTEEGEAIFLAASEQMIDESNAWIGSTINYEHQEGLYEKFKPLMERTAKWVAQHGYYGPVGIDILETETPGQTDSHTGEQTAYHIVDLNVRTSGSLSLPLLKGHFASRGLSCASSFSVTVKGTRRDFIEKRKKEFESGKMIILSWYEDPEVKDSIADVVVGGEGEKELQRQMGRVRDATEEVTF</sequence>
<dbReference type="GO" id="GO:0005524">
    <property type="term" value="F:ATP binding"/>
    <property type="evidence" value="ECO:0007669"/>
    <property type="project" value="UniProtKB-UniRule"/>
</dbReference>
<name>A0AA40CCR1_9PEZI</name>
<dbReference type="Gene3D" id="3.30.470.20">
    <property type="entry name" value="ATP-grasp fold, B domain"/>
    <property type="match status" value="1"/>
</dbReference>
<reference evidence="3" key="1">
    <citation type="submission" date="2023-06" db="EMBL/GenBank/DDBJ databases">
        <title>Genome-scale phylogeny and comparative genomics of the fungal order Sordariales.</title>
        <authorList>
            <consortium name="Lawrence Berkeley National Laboratory"/>
            <person name="Hensen N."/>
            <person name="Bonometti L."/>
            <person name="Westerberg I."/>
            <person name="Brannstrom I.O."/>
            <person name="Guillou S."/>
            <person name="Cros-Aarteil S."/>
            <person name="Calhoun S."/>
            <person name="Haridas S."/>
            <person name="Kuo A."/>
            <person name="Mondo S."/>
            <person name="Pangilinan J."/>
            <person name="Riley R."/>
            <person name="Labutti K."/>
            <person name="Andreopoulos B."/>
            <person name="Lipzen A."/>
            <person name="Chen C."/>
            <person name="Yanf M."/>
            <person name="Daum C."/>
            <person name="Ng V."/>
            <person name="Clum A."/>
            <person name="Steindorff A."/>
            <person name="Ohm R."/>
            <person name="Martin F."/>
            <person name="Silar P."/>
            <person name="Natvig D."/>
            <person name="Lalanne C."/>
            <person name="Gautier V."/>
            <person name="Ament-Velasquez S.L."/>
            <person name="Kruys A."/>
            <person name="Hutchinson M.I."/>
            <person name="Powell A.J."/>
            <person name="Barry K."/>
            <person name="Miller A.N."/>
            <person name="Grigoriev I.V."/>
            <person name="Debuchy R."/>
            <person name="Gladieux P."/>
            <person name="Thoren M.H."/>
            <person name="Johannesson H."/>
        </authorList>
    </citation>
    <scope>NUCLEOTIDE SEQUENCE</scope>
    <source>
        <strain evidence="3">CBS 606.72</strain>
    </source>
</reference>
<dbReference type="PANTHER" id="PTHR37018:SF1">
    <property type="entry name" value="CULTURE SPECIFIC PROTEIN, PUTATIVE (AFU_ORTHOLOGUE AFUA_2G00130)-RELATED"/>
    <property type="match status" value="1"/>
</dbReference>
<evidence type="ECO:0000313" key="3">
    <source>
        <dbReference type="EMBL" id="KAK0634011.1"/>
    </source>
</evidence>
<dbReference type="AlphaFoldDB" id="A0AA40CCR1"/>
<dbReference type="SUPFAM" id="SSF56059">
    <property type="entry name" value="Glutathione synthetase ATP-binding domain-like"/>
    <property type="match status" value="1"/>
</dbReference>
<keyword evidence="1" id="KW-0547">Nucleotide-binding</keyword>
<gene>
    <name evidence="3" type="ORF">B0T14DRAFT_415307</name>
</gene>
<comment type="caution">
    <text evidence="3">The sequence shown here is derived from an EMBL/GenBank/DDBJ whole genome shotgun (WGS) entry which is preliminary data.</text>
</comment>
<dbReference type="InterPro" id="IPR053269">
    <property type="entry name" value="Asp-Met_ligase"/>
</dbReference>
<organism evidence="3 4">
    <name type="scientific">Immersiella caudata</name>
    <dbReference type="NCBI Taxonomy" id="314043"/>
    <lineage>
        <taxon>Eukaryota</taxon>
        <taxon>Fungi</taxon>
        <taxon>Dikarya</taxon>
        <taxon>Ascomycota</taxon>
        <taxon>Pezizomycotina</taxon>
        <taxon>Sordariomycetes</taxon>
        <taxon>Sordariomycetidae</taxon>
        <taxon>Sordariales</taxon>
        <taxon>Lasiosphaeriaceae</taxon>
        <taxon>Immersiella</taxon>
    </lineage>
</organism>
<dbReference type="InterPro" id="IPR011761">
    <property type="entry name" value="ATP-grasp"/>
</dbReference>
<dbReference type="PROSITE" id="PS50975">
    <property type="entry name" value="ATP_GRASP"/>
    <property type="match status" value="1"/>
</dbReference>
<dbReference type="PANTHER" id="PTHR37018">
    <property type="entry name" value="CULTURE SPECIFIC PROTEIN, PUTATIVE (AFU_ORTHOLOGUE AFUA_2G00130)-RELATED"/>
    <property type="match status" value="1"/>
</dbReference>
<dbReference type="EMBL" id="JAULSU010000001">
    <property type="protein sequence ID" value="KAK0634011.1"/>
    <property type="molecule type" value="Genomic_DNA"/>
</dbReference>
<accession>A0AA40CCR1</accession>
<dbReference type="GO" id="GO:0046872">
    <property type="term" value="F:metal ion binding"/>
    <property type="evidence" value="ECO:0007669"/>
    <property type="project" value="InterPro"/>
</dbReference>
<dbReference type="Proteomes" id="UP001175000">
    <property type="component" value="Unassembled WGS sequence"/>
</dbReference>